<reference evidence="2" key="1">
    <citation type="submission" date="2014-09" db="EMBL/GenBank/DDBJ databases">
        <authorList>
            <person name="Mudge J."/>
            <person name="Ramaraj T."/>
            <person name="Lindquist I.E."/>
            <person name="Bharti A.K."/>
            <person name="Sundararajan A."/>
            <person name="Cameron C.T."/>
            <person name="Woodward J.E."/>
            <person name="May G.D."/>
            <person name="Brubaker C."/>
            <person name="Broadhvest J."/>
            <person name="Wilkins T.A."/>
        </authorList>
    </citation>
    <scope>NUCLEOTIDE SEQUENCE</scope>
    <source>
        <strain evidence="2">cv. AKA8401</strain>
    </source>
</reference>
<organism evidence="1 2">
    <name type="scientific">Gossypium arboreum</name>
    <name type="common">Tree cotton</name>
    <name type="synonym">Gossypium nanking</name>
    <dbReference type="NCBI Taxonomy" id="29729"/>
    <lineage>
        <taxon>Eukaryota</taxon>
        <taxon>Viridiplantae</taxon>
        <taxon>Streptophyta</taxon>
        <taxon>Embryophyta</taxon>
        <taxon>Tracheophyta</taxon>
        <taxon>Spermatophyta</taxon>
        <taxon>Magnoliopsida</taxon>
        <taxon>eudicotyledons</taxon>
        <taxon>Gunneridae</taxon>
        <taxon>Pentapetalae</taxon>
        <taxon>rosids</taxon>
        <taxon>malvids</taxon>
        <taxon>Malvales</taxon>
        <taxon>Malvaceae</taxon>
        <taxon>Malvoideae</taxon>
        <taxon>Gossypium</taxon>
    </lineage>
</organism>
<sequence length="105" mass="11765">MHGDLIRKLTLRAKCGFNLACATLEDHRCHAPPPHRRFTDQDRVLLRISRKHEARQKGTAGSARFGGTVDGGSTYDVGIGVLREILFWFWAVLGYRIGLVVNGFD</sequence>
<protein>
    <submittedName>
        <fullName evidence="1">Uncharacterized protein</fullName>
    </submittedName>
</protein>
<dbReference type="Proteomes" id="UP000032142">
    <property type="component" value="Unassembled WGS sequence"/>
</dbReference>
<name>A0A0B0PSN6_GOSAR</name>
<dbReference type="EMBL" id="KN441129">
    <property type="protein sequence ID" value="KHG27454.1"/>
    <property type="molecule type" value="Genomic_DNA"/>
</dbReference>
<dbReference type="AlphaFoldDB" id="A0A0B0PSN6"/>
<accession>A0A0B0PSN6</accession>
<gene>
    <name evidence="1" type="ORF">F383_14538</name>
</gene>
<evidence type="ECO:0000313" key="2">
    <source>
        <dbReference type="Proteomes" id="UP000032142"/>
    </source>
</evidence>
<keyword evidence="2" id="KW-1185">Reference proteome</keyword>
<proteinExistence type="predicted"/>
<evidence type="ECO:0000313" key="1">
    <source>
        <dbReference type="EMBL" id="KHG27454.1"/>
    </source>
</evidence>